<proteinExistence type="predicted"/>
<organism evidence="2 3">
    <name type="scientific">Mycolicibacterium paratuberculosis (strain ATCC BAA-968 / K-10)</name>
    <name type="common">Mycobacterium paratuberculosis</name>
    <dbReference type="NCBI Taxonomy" id="262316"/>
    <lineage>
        <taxon>Bacteria</taxon>
        <taxon>Bacillati</taxon>
        <taxon>Actinomycetota</taxon>
        <taxon>Actinomycetes</taxon>
        <taxon>Mycobacteriales</taxon>
        <taxon>Mycobacteriaceae</taxon>
        <taxon>Mycobacterium</taxon>
        <taxon>Mycobacterium avium complex (MAC)</taxon>
    </lineage>
</organism>
<evidence type="ECO:0000313" key="2">
    <source>
        <dbReference type="EMBL" id="AAS04469.1"/>
    </source>
</evidence>
<accession>Q73Y06</accession>
<dbReference type="HOGENOM" id="CLU_2001315_0_0_11"/>
<dbReference type="KEGG" id="mpa:MAP_2152c"/>
<reference evidence="2 3" key="1">
    <citation type="journal article" date="2005" name="Proc. Natl. Acad. Sci. U.S.A.">
        <title>The complete genome sequence of Mycobacterium avium subspecies paratuberculosis.</title>
        <authorList>
            <person name="Li L."/>
            <person name="Bannantine J.P."/>
            <person name="Zhang Q."/>
            <person name="Amonsin A."/>
            <person name="May B.J."/>
            <person name="Alt D."/>
            <person name="Banerji N."/>
            <person name="Kanjilal S."/>
            <person name="Kapur V."/>
        </authorList>
    </citation>
    <scope>NUCLEOTIDE SEQUENCE [LARGE SCALE GENOMIC DNA]</scope>
    <source>
        <strain evidence="3">ATCC BAA-968 / K-10</strain>
    </source>
</reference>
<feature type="compositionally biased region" description="Polar residues" evidence="1">
    <location>
        <begin position="1"/>
        <end position="10"/>
    </location>
</feature>
<dbReference type="EMBL" id="AE016958">
    <property type="protein sequence ID" value="AAS04469.1"/>
    <property type="molecule type" value="Genomic_DNA"/>
</dbReference>
<dbReference type="Proteomes" id="UP000000580">
    <property type="component" value="Chromosome"/>
</dbReference>
<evidence type="ECO:0000313" key="3">
    <source>
        <dbReference type="Proteomes" id="UP000000580"/>
    </source>
</evidence>
<evidence type="ECO:0000256" key="1">
    <source>
        <dbReference type="SAM" id="MobiDB-lite"/>
    </source>
</evidence>
<sequence>MSQPSEQPSGRPSLESLVRSAADPLAASTAVAAVDALNQSDRALSRLLENESIASSPFRNSALRPAKRKAAALRQLLRDDLSIHPFNVVSEHDLPNLESISVPFGALIPRDQLNILMAQCASMN</sequence>
<name>Q73Y06_MYCPA</name>
<protein>
    <submittedName>
        <fullName evidence="2">Uncharacterized protein</fullName>
    </submittedName>
</protein>
<keyword evidence="3" id="KW-1185">Reference proteome</keyword>
<dbReference type="RefSeq" id="WP_010949495.1">
    <property type="nucleotide sequence ID" value="NC_002944.2"/>
</dbReference>
<dbReference type="AlphaFoldDB" id="Q73Y06"/>
<gene>
    <name evidence="2" type="ordered locus">MAP_2152c</name>
</gene>
<feature type="region of interest" description="Disordered" evidence="1">
    <location>
        <begin position="1"/>
        <end position="20"/>
    </location>
</feature>